<organism evidence="3">
    <name type="scientific">Ananas comosus var. bracteatus</name>
    <name type="common">red pineapple</name>
    <dbReference type="NCBI Taxonomy" id="296719"/>
    <lineage>
        <taxon>Eukaryota</taxon>
        <taxon>Viridiplantae</taxon>
        <taxon>Streptophyta</taxon>
        <taxon>Embryophyta</taxon>
        <taxon>Tracheophyta</taxon>
        <taxon>Spermatophyta</taxon>
        <taxon>Magnoliopsida</taxon>
        <taxon>Liliopsida</taxon>
        <taxon>Poales</taxon>
        <taxon>Bromeliaceae</taxon>
        <taxon>Bromelioideae</taxon>
        <taxon>Ananas</taxon>
    </lineage>
</organism>
<evidence type="ECO:0000313" key="3">
    <source>
        <dbReference type="EMBL" id="CAD1817786.1"/>
    </source>
</evidence>
<evidence type="ECO:0000256" key="1">
    <source>
        <dbReference type="SAM" id="Coils"/>
    </source>
</evidence>
<feature type="compositionally biased region" description="Pro residues" evidence="2">
    <location>
        <begin position="92"/>
        <end position="101"/>
    </location>
</feature>
<evidence type="ECO:0000256" key="2">
    <source>
        <dbReference type="SAM" id="MobiDB-lite"/>
    </source>
</evidence>
<accession>A0A6V7NHP3</accession>
<sequence length="114" mass="12665">MWCQSCRGEYEEEDAGTCKECYDEASETKEELKREIDDLKSKVEFLRLASPLHDHHLHYSPSSASPSSSSSSSSTTDLLLHASPPSSSSSSSPPPPPPSRPRPPRRPHQQVSRF</sequence>
<feature type="coiled-coil region" evidence="1">
    <location>
        <begin position="22"/>
        <end position="49"/>
    </location>
</feature>
<protein>
    <submittedName>
        <fullName evidence="3">Uncharacterized protein</fullName>
    </submittedName>
</protein>
<reference evidence="3" key="1">
    <citation type="submission" date="2020-07" db="EMBL/GenBank/DDBJ databases">
        <authorList>
            <person name="Lin J."/>
        </authorList>
    </citation>
    <scope>NUCLEOTIDE SEQUENCE</scope>
</reference>
<dbReference type="AlphaFoldDB" id="A0A6V7NHP3"/>
<proteinExistence type="predicted"/>
<name>A0A6V7NHP3_ANACO</name>
<keyword evidence="1" id="KW-0175">Coiled coil</keyword>
<gene>
    <name evidence="3" type="ORF">CB5_LOCUS997</name>
</gene>
<dbReference type="EMBL" id="LR862138">
    <property type="protein sequence ID" value="CAD1817786.1"/>
    <property type="molecule type" value="Genomic_DNA"/>
</dbReference>
<feature type="region of interest" description="Disordered" evidence="2">
    <location>
        <begin position="55"/>
        <end position="114"/>
    </location>
</feature>
<feature type="compositionally biased region" description="Low complexity" evidence="2">
    <location>
        <begin position="60"/>
        <end position="74"/>
    </location>
</feature>